<dbReference type="AlphaFoldDB" id="A0A5K7ZBG1"/>
<dbReference type="Proteomes" id="UP000425960">
    <property type="component" value="Chromosome"/>
</dbReference>
<gene>
    <name evidence="1" type="ORF">DSCO28_00740</name>
</gene>
<name>A0A5K7ZBG1_9BACT</name>
<protein>
    <recommendedName>
        <fullName evidence="3">Methyltransferase type 11</fullName>
    </recommendedName>
</protein>
<evidence type="ECO:0000313" key="2">
    <source>
        <dbReference type="Proteomes" id="UP000425960"/>
    </source>
</evidence>
<evidence type="ECO:0000313" key="1">
    <source>
        <dbReference type="EMBL" id="BBO79508.1"/>
    </source>
</evidence>
<sequence>MTVCRCCSGSDLKLAFRSKVLDKYAVDYVVCRQCCLLQAVNPHWLVEAYDESINVSDTGIMSRNLGFRDFTALTLWGMQGLNRMKSSRYMDFGGGYGIFVRLMRDVGLDFYWSDEYSRNLLARGFEANHEHYDAVVAFEVFEHLVHPLESFEEIFSLSPTLIFSTELYPTQPPDPKQWWYYGFSHGQHITFFNRRTLDYVAYVLGLNLLTDGHGLHVLSRDTVSGKILFKAKFLRRFGAQKLLYKALVSKTMSDNRLLLNRKKF</sequence>
<evidence type="ECO:0008006" key="3">
    <source>
        <dbReference type="Google" id="ProtNLM"/>
    </source>
</evidence>
<dbReference type="InterPro" id="IPR029063">
    <property type="entry name" value="SAM-dependent_MTases_sf"/>
</dbReference>
<dbReference type="SUPFAM" id="SSF53335">
    <property type="entry name" value="S-adenosyl-L-methionine-dependent methyltransferases"/>
    <property type="match status" value="1"/>
</dbReference>
<accession>A0A5K7ZBG1</accession>
<dbReference type="RefSeq" id="WP_155320683.1">
    <property type="nucleotide sequence ID" value="NZ_AP021876.1"/>
</dbReference>
<dbReference type="KEGG" id="dov:DSCO28_00740"/>
<dbReference type="Gene3D" id="3.40.50.150">
    <property type="entry name" value="Vaccinia Virus protein VP39"/>
    <property type="match status" value="1"/>
</dbReference>
<organism evidence="1 2">
    <name type="scientific">Desulfosarcina ovata subsp. sediminis</name>
    <dbReference type="NCBI Taxonomy" id="885957"/>
    <lineage>
        <taxon>Bacteria</taxon>
        <taxon>Pseudomonadati</taxon>
        <taxon>Thermodesulfobacteriota</taxon>
        <taxon>Desulfobacteria</taxon>
        <taxon>Desulfobacterales</taxon>
        <taxon>Desulfosarcinaceae</taxon>
        <taxon>Desulfosarcina</taxon>
    </lineage>
</organism>
<dbReference type="EMBL" id="AP021876">
    <property type="protein sequence ID" value="BBO79508.1"/>
    <property type="molecule type" value="Genomic_DNA"/>
</dbReference>
<proteinExistence type="predicted"/>
<dbReference type="Pfam" id="PF13489">
    <property type="entry name" value="Methyltransf_23"/>
    <property type="match status" value="1"/>
</dbReference>
<reference evidence="1 2" key="1">
    <citation type="submission" date="2019-11" db="EMBL/GenBank/DDBJ databases">
        <title>Comparative genomics of hydrocarbon-degrading Desulfosarcina strains.</title>
        <authorList>
            <person name="Watanabe M."/>
            <person name="Kojima H."/>
            <person name="Fukui M."/>
        </authorList>
    </citation>
    <scope>NUCLEOTIDE SEQUENCE [LARGE SCALE GENOMIC DNA]</scope>
    <source>
        <strain evidence="1 2">28bB2T</strain>
    </source>
</reference>